<proteinExistence type="predicted"/>
<dbReference type="InterPro" id="IPR015422">
    <property type="entry name" value="PyrdxlP-dep_Trfase_small"/>
</dbReference>
<dbReference type="CDD" id="cd00609">
    <property type="entry name" value="AAT_like"/>
    <property type="match status" value="1"/>
</dbReference>
<dbReference type="EMBL" id="JACEIQ010000002">
    <property type="protein sequence ID" value="MBA4493388.1"/>
    <property type="molecule type" value="Genomic_DNA"/>
</dbReference>
<dbReference type="InterPro" id="IPR050106">
    <property type="entry name" value="HistidinolP_aminotransfase"/>
</dbReference>
<dbReference type="PANTHER" id="PTHR43643:SF3">
    <property type="entry name" value="HISTIDINOL-PHOSPHATE AMINOTRANSFERASE"/>
    <property type="match status" value="1"/>
</dbReference>
<keyword evidence="1 6" id="KW-0032">Aminotransferase</keyword>
<keyword evidence="2 6" id="KW-0808">Transferase</keyword>
<reference evidence="6 7" key="1">
    <citation type="submission" date="2020-07" db="EMBL/GenBank/DDBJ databases">
        <authorList>
            <person name="Feng H."/>
        </authorList>
    </citation>
    <scope>NUCLEOTIDE SEQUENCE [LARGE SCALE GENOMIC DNA]</scope>
    <source>
        <strain evidence="7">s-10</strain>
    </source>
</reference>
<dbReference type="GO" id="GO:0030170">
    <property type="term" value="F:pyridoxal phosphate binding"/>
    <property type="evidence" value="ECO:0007669"/>
    <property type="project" value="InterPro"/>
</dbReference>
<comment type="caution">
    <text evidence="6">The sequence shown here is derived from an EMBL/GenBank/DDBJ whole genome shotgun (WGS) entry which is preliminary data.</text>
</comment>
<dbReference type="Gene3D" id="3.40.640.10">
    <property type="entry name" value="Type I PLP-dependent aspartate aminotransferase-like (Major domain)"/>
    <property type="match status" value="1"/>
</dbReference>
<evidence type="ECO:0000256" key="4">
    <source>
        <dbReference type="ARBA" id="ARBA00023102"/>
    </source>
</evidence>
<dbReference type="SUPFAM" id="SSF53383">
    <property type="entry name" value="PLP-dependent transferases"/>
    <property type="match status" value="1"/>
</dbReference>
<name>A0A7W1WNX8_9BACL</name>
<evidence type="ECO:0000259" key="5">
    <source>
        <dbReference type="Pfam" id="PF00155"/>
    </source>
</evidence>
<gene>
    <name evidence="6" type="ORF">H1191_03580</name>
</gene>
<keyword evidence="4" id="KW-0028">Amino-acid biosynthesis</keyword>
<protein>
    <submittedName>
        <fullName evidence="6">Aminotransferase class I/II-fold pyridoxal phosphate-dependent enzyme</fullName>
    </submittedName>
</protein>
<keyword evidence="4" id="KW-0368">Histidine biosynthesis</keyword>
<evidence type="ECO:0000256" key="3">
    <source>
        <dbReference type="ARBA" id="ARBA00022898"/>
    </source>
</evidence>
<evidence type="ECO:0000256" key="2">
    <source>
        <dbReference type="ARBA" id="ARBA00022679"/>
    </source>
</evidence>
<dbReference type="PANTHER" id="PTHR43643">
    <property type="entry name" value="HISTIDINOL-PHOSPHATE AMINOTRANSFERASE 2"/>
    <property type="match status" value="1"/>
</dbReference>
<dbReference type="Gene3D" id="3.90.1150.10">
    <property type="entry name" value="Aspartate Aminotransferase, domain 1"/>
    <property type="match status" value="1"/>
</dbReference>
<evidence type="ECO:0000313" key="7">
    <source>
        <dbReference type="Proteomes" id="UP000535491"/>
    </source>
</evidence>
<dbReference type="AlphaFoldDB" id="A0A7W1WNX8"/>
<dbReference type="GO" id="GO:0008483">
    <property type="term" value="F:transaminase activity"/>
    <property type="evidence" value="ECO:0007669"/>
    <property type="project" value="UniProtKB-KW"/>
</dbReference>
<feature type="domain" description="Aminotransferase class I/classII large" evidence="5">
    <location>
        <begin position="36"/>
        <end position="357"/>
    </location>
</feature>
<evidence type="ECO:0000256" key="1">
    <source>
        <dbReference type="ARBA" id="ARBA00022576"/>
    </source>
</evidence>
<evidence type="ECO:0000313" key="6">
    <source>
        <dbReference type="EMBL" id="MBA4493388.1"/>
    </source>
</evidence>
<dbReference type="Proteomes" id="UP000535491">
    <property type="component" value="Unassembled WGS sequence"/>
</dbReference>
<dbReference type="InterPro" id="IPR015421">
    <property type="entry name" value="PyrdxlP-dep_Trfase_major"/>
</dbReference>
<sequence>MNLPFTSIVRELPATVPFIPVEALERQSGKKIHTRIGANESSFGVSPLAKKAMEEALQTIHWYGDSECYDLRKELSRVHGVRMDEISAGSGIDECLGLVVRAFLEPGEVVVTSLGAYPTFNYHVSGFGAKLVTVPYRDYMNDLDALADKAREADAKMVYLANPDNPTGTFHSAGALHGFLEKLPEDCLLLLDEAYIEFAPAHEVLPLNPQNPRVIRTRTFSKVYGMAGARVGYVLAAKETVQAIDKIRNHFGVNRVAQAGAVASLKDPDFVRQVVRDVEEGKKEYQELAQKLGFSSLPSYTNFVAIDVGSEEKAVAIREALFEKGVFIRTPQVFPLSRCLRVTVGTPEERQIFAQALEEVVKEMSITGDTTRR</sequence>
<organism evidence="6 7">
    <name type="scientific">Paenactinomyces guangxiensis</name>
    <dbReference type="NCBI Taxonomy" id="1490290"/>
    <lineage>
        <taxon>Bacteria</taxon>
        <taxon>Bacillati</taxon>
        <taxon>Bacillota</taxon>
        <taxon>Bacilli</taxon>
        <taxon>Bacillales</taxon>
        <taxon>Thermoactinomycetaceae</taxon>
        <taxon>Paenactinomyces</taxon>
    </lineage>
</organism>
<accession>A0A7W1WNX8</accession>
<keyword evidence="3" id="KW-0663">Pyridoxal phosphate</keyword>
<dbReference type="InterPro" id="IPR015424">
    <property type="entry name" value="PyrdxlP-dep_Trfase"/>
</dbReference>
<dbReference type="InterPro" id="IPR004839">
    <property type="entry name" value="Aminotransferase_I/II_large"/>
</dbReference>
<keyword evidence="7" id="KW-1185">Reference proteome</keyword>
<dbReference type="Pfam" id="PF00155">
    <property type="entry name" value="Aminotran_1_2"/>
    <property type="match status" value="1"/>
</dbReference>
<dbReference type="GO" id="GO:0000105">
    <property type="term" value="P:L-histidine biosynthetic process"/>
    <property type="evidence" value="ECO:0007669"/>
    <property type="project" value="UniProtKB-KW"/>
</dbReference>